<keyword evidence="1" id="KW-0808">Transferase</keyword>
<reference evidence="4 5" key="1">
    <citation type="submission" date="2014-04" db="EMBL/GenBank/DDBJ databases">
        <authorList>
            <consortium name="DOE Joint Genome Institute"/>
            <person name="Kuo A."/>
            <person name="Gay G."/>
            <person name="Dore J."/>
            <person name="Kohler A."/>
            <person name="Nagy L.G."/>
            <person name="Floudas D."/>
            <person name="Copeland A."/>
            <person name="Barry K.W."/>
            <person name="Cichocki N."/>
            <person name="Veneault-Fourrey C."/>
            <person name="LaButti K."/>
            <person name="Lindquist E.A."/>
            <person name="Lipzen A."/>
            <person name="Lundell T."/>
            <person name="Morin E."/>
            <person name="Murat C."/>
            <person name="Sun H."/>
            <person name="Tunlid A."/>
            <person name="Henrissat B."/>
            <person name="Grigoriev I.V."/>
            <person name="Hibbett D.S."/>
            <person name="Martin F."/>
            <person name="Nordberg H.P."/>
            <person name="Cantor M.N."/>
            <person name="Hua S.X."/>
        </authorList>
    </citation>
    <scope>NUCLEOTIDE SEQUENCE [LARGE SCALE GENOMIC DNA]</scope>
    <source>
        <strain evidence="5">h7</strain>
    </source>
</reference>
<dbReference type="InterPro" id="IPR050769">
    <property type="entry name" value="NAT_camello-type"/>
</dbReference>
<keyword evidence="2" id="KW-0812">Transmembrane</keyword>
<evidence type="ECO:0000256" key="1">
    <source>
        <dbReference type="ARBA" id="ARBA00022679"/>
    </source>
</evidence>
<keyword evidence="2" id="KW-1133">Transmembrane helix</keyword>
<dbReference type="CDD" id="cd04301">
    <property type="entry name" value="NAT_SF"/>
    <property type="match status" value="1"/>
</dbReference>
<feature type="domain" description="N-acetyltransferase" evidence="3">
    <location>
        <begin position="85"/>
        <end position="237"/>
    </location>
</feature>
<keyword evidence="2" id="KW-0472">Membrane</keyword>
<gene>
    <name evidence="4" type="ORF">M413DRAFT_439880</name>
</gene>
<dbReference type="Gene3D" id="3.40.630.30">
    <property type="match status" value="1"/>
</dbReference>
<organism evidence="4 5">
    <name type="scientific">Hebeloma cylindrosporum</name>
    <dbReference type="NCBI Taxonomy" id="76867"/>
    <lineage>
        <taxon>Eukaryota</taxon>
        <taxon>Fungi</taxon>
        <taxon>Dikarya</taxon>
        <taxon>Basidiomycota</taxon>
        <taxon>Agaricomycotina</taxon>
        <taxon>Agaricomycetes</taxon>
        <taxon>Agaricomycetidae</taxon>
        <taxon>Agaricales</taxon>
        <taxon>Agaricineae</taxon>
        <taxon>Hymenogastraceae</taxon>
        <taxon>Hebeloma</taxon>
    </lineage>
</organism>
<keyword evidence="5" id="KW-1185">Reference proteome</keyword>
<dbReference type="Proteomes" id="UP000053424">
    <property type="component" value="Unassembled WGS sequence"/>
</dbReference>
<sequence>MASPVAAIRNYEPSDKKLVHFMVGKSNLQALAVANNKIYTHPITIALWIAMSSVFISYMSWWPASRYGWLAYLRPLPALASMAVPIMFFVDWINRPYFEELTQKALRHGDLSNVLEYYSRQPASGFWILEYGDTFVGLIAMDATQLSGKEKKSAQNKAPKTALIRHFYVEEQFRRSNVQEDLLKHAVKHAFEKDAKLERIEAPDSPLIGYLRPCLRSMGFELDHHTKKVGFLRWNLGTRYLERESWNKEKDSN</sequence>
<accession>A0A0C3CWF7</accession>
<feature type="transmembrane region" description="Helical" evidence="2">
    <location>
        <begin position="45"/>
        <end position="64"/>
    </location>
</feature>
<name>A0A0C3CWF7_HEBCY</name>
<protein>
    <recommendedName>
        <fullName evidence="3">N-acetyltransferase domain-containing protein</fullName>
    </recommendedName>
</protein>
<evidence type="ECO:0000256" key="2">
    <source>
        <dbReference type="SAM" id="Phobius"/>
    </source>
</evidence>
<evidence type="ECO:0000313" key="4">
    <source>
        <dbReference type="EMBL" id="KIM48156.1"/>
    </source>
</evidence>
<proteinExistence type="predicted"/>
<dbReference type="Pfam" id="PF00583">
    <property type="entry name" value="Acetyltransf_1"/>
    <property type="match status" value="1"/>
</dbReference>
<dbReference type="PROSITE" id="PS51186">
    <property type="entry name" value="GNAT"/>
    <property type="match status" value="1"/>
</dbReference>
<dbReference type="HOGENOM" id="CLU_084809_0_0_1"/>
<reference evidence="5" key="2">
    <citation type="submission" date="2015-01" db="EMBL/GenBank/DDBJ databases">
        <title>Evolutionary Origins and Diversification of the Mycorrhizal Mutualists.</title>
        <authorList>
            <consortium name="DOE Joint Genome Institute"/>
            <consortium name="Mycorrhizal Genomics Consortium"/>
            <person name="Kohler A."/>
            <person name="Kuo A."/>
            <person name="Nagy L.G."/>
            <person name="Floudas D."/>
            <person name="Copeland A."/>
            <person name="Barry K.W."/>
            <person name="Cichocki N."/>
            <person name="Veneault-Fourrey C."/>
            <person name="LaButti K."/>
            <person name="Lindquist E.A."/>
            <person name="Lipzen A."/>
            <person name="Lundell T."/>
            <person name="Morin E."/>
            <person name="Murat C."/>
            <person name="Riley R."/>
            <person name="Ohm R."/>
            <person name="Sun H."/>
            <person name="Tunlid A."/>
            <person name="Henrissat B."/>
            <person name="Grigoriev I.V."/>
            <person name="Hibbett D.S."/>
            <person name="Martin F."/>
        </authorList>
    </citation>
    <scope>NUCLEOTIDE SEQUENCE [LARGE SCALE GENOMIC DNA]</scope>
    <source>
        <strain evidence="5">h7</strain>
    </source>
</reference>
<evidence type="ECO:0000259" key="3">
    <source>
        <dbReference type="PROSITE" id="PS51186"/>
    </source>
</evidence>
<evidence type="ECO:0000313" key="5">
    <source>
        <dbReference type="Proteomes" id="UP000053424"/>
    </source>
</evidence>
<dbReference type="InterPro" id="IPR000182">
    <property type="entry name" value="GNAT_dom"/>
</dbReference>
<dbReference type="PANTHER" id="PTHR13947">
    <property type="entry name" value="GNAT FAMILY N-ACETYLTRANSFERASE"/>
    <property type="match status" value="1"/>
</dbReference>
<dbReference type="AlphaFoldDB" id="A0A0C3CWF7"/>
<dbReference type="PANTHER" id="PTHR13947:SF37">
    <property type="entry name" value="LD18367P"/>
    <property type="match status" value="1"/>
</dbReference>
<dbReference type="SUPFAM" id="SSF55729">
    <property type="entry name" value="Acyl-CoA N-acyltransferases (Nat)"/>
    <property type="match status" value="1"/>
</dbReference>
<dbReference type="GO" id="GO:0008080">
    <property type="term" value="F:N-acetyltransferase activity"/>
    <property type="evidence" value="ECO:0007669"/>
    <property type="project" value="InterPro"/>
</dbReference>
<dbReference type="OrthoDB" id="2564232at2759"/>
<dbReference type="EMBL" id="KN831769">
    <property type="protein sequence ID" value="KIM48156.1"/>
    <property type="molecule type" value="Genomic_DNA"/>
</dbReference>
<dbReference type="InterPro" id="IPR016181">
    <property type="entry name" value="Acyl_CoA_acyltransferase"/>
</dbReference>
<feature type="transmembrane region" description="Helical" evidence="2">
    <location>
        <begin position="76"/>
        <end position="94"/>
    </location>
</feature>